<dbReference type="GO" id="GO:0005886">
    <property type="term" value="C:plasma membrane"/>
    <property type="evidence" value="ECO:0007669"/>
    <property type="project" value="UniProtKB-SubCell"/>
</dbReference>
<evidence type="ECO:0000259" key="5">
    <source>
        <dbReference type="Pfam" id="PF25876"/>
    </source>
</evidence>
<dbReference type="SUPFAM" id="SSF111369">
    <property type="entry name" value="HlyD-like secretion proteins"/>
    <property type="match status" value="1"/>
</dbReference>
<organism evidence="9">
    <name type="scientific">Klebsiella oxytoca</name>
    <dbReference type="NCBI Taxonomy" id="571"/>
    <lineage>
        <taxon>Bacteria</taxon>
        <taxon>Pseudomonadati</taxon>
        <taxon>Pseudomonadota</taxon>
        <taxon>Gammaproteobacteria</taxon>
        <taxon>Enterobacterales</taxon>
        <taxon>Enterobacteriaceae</taxon>
        <taxon>Klebsiella/Raoultella group</taxon>
        <taxon>Klebsiella</taxon>
    </lineage>
</organism>
<dbReference type="PANTHER" id="PTHR30158:SF3">
    <property type="entry name" value="MULTIDRUG EFFLUX PUMP SUBUNIT ACRA-RELATED"/>
    <property type="match status" value="1"/>
</dbReference>
<dbReference type="Gene3D" id="2.40.30.170">
    <property type="match status" value="1"/>
</dbReference>
<gene>
    <name evidence="9" type="primary">acrA_1</name>
    <name evidence="9" type="ORF">KOLFYP65_02614</name>
</gene>
<evidence type="ECO:0000256" key="1">
    <source>
        <dbReference type="ARBA" id="ARBA00004519"/>
    </source>
</evidence>
<name>A0A6N2Y3I3_KLEOX</name>
<dbReference type="InterPro" id="IPR058627">
    <property type="entry name" value="MdtA-like_C"/>
</dbReference>
<dbReference type="GO" id="GO:0022857">
    <property type="term" value="F:transmembrane transporter activity"/>
    <property type="evidence" value="ECO:0007669"/>
    <property type="project" value="InterPro"/>
</dbReference>
<protein>
    <submittedName>
        <fullName evidence="9">Multidrug efflux pump subunit AcrA</fullName>
    </submittedName>
</protein>
<dbReference type="AlphaFoldDB" id="A0A6N2Y3I3"/>
<dbReference type="InterPro" id="IPR006143">
    <property type="entry name" value="RND_pump_MFP"/>
</dbReference>
<feature type="domain" description="Multidrug resistance protein MdtA-like beta-barrel" evidence="7">
    <location>
        <begin position="213"/>
        <end position="302"/>
    </location>
</feature>
<feature type="domain" description="Multidrug resistance protein MdtA-like C-terminal permuted SH3" evidence="8">
    <location>
        <begin position="307"/>
        <end position="368"/>
    </location>
</feature>
<dbReference type="GO" id="GO:0046677">
    <property type="term" value="P:response to antibiotic"/>
    <property type="evidence" value="ECO:0007669"/>
    <property type="project" value="TreeGrafter"/>
</dbReference>
<proteinExistence type="inferred from homology"/>
<comment type="similarity">
    <text evidence="2">Belongs to the membrane fusion protein (MFP) (TC 8.A.1) family.</text>
</comment>
<evidence type="ECO:0000259" key="6">
    <source>
        <dbReference type="Pfam" id="PF25917"/>
    </source>
</evidence>
<feature type="chain" id="PRO_5027103022" evidence="4">
    <location>
        <begin position="25"/>
        <end position="390"/>
    </location>
</feature>
<evidence type="ECO:0000259" key="8">
    <source>
        <dbReference type="Pfam" id="PF25967"/>
    </source>
</evidence>
<evidence type="ECO:0000256" key="2">
    <source>
        <dbReference type="ARBA" id="ARBA00009477"/>
    </source>
</evidence>
<evidence type="ECO:0000313" key="9">
    <source>
        <dbReference type="EMBL" id="VYT60108.1"/>
    </source>
</evidence>
<dbReference type="GO" id="GO:0015721">
    <property type="term" value="P:bile acid and bile salt transport"/>
    <property type="evidence" value="ECO:0007669"/>
    <property type="project" value="TreeGrafter"/>
</dbReference>
<dbReference type="InterPro" id="IPR058625">
    <property type="entry name" value="MdtA-like_BSH"/>
</dbReference>
<evidence type="ECO:0000256" key="4">
    <source>
        <dbReference type="SAM" id="SignalP"/>
    </source>
</evidence>
<comment type="subcellular location">
    <subcellularLocation>
        <location evidence="1">Cell inner membrane</location>
        <topology evidence="1">Lipid-anchor</topology>
    </subcellularLocation>
</comment>
<feature type="domain" description="Multidrug resistance protein MdtA-like alpha-helical hairpin" evidence="5">
    <location>
        <begin position="108"/>
        <end position="176"/>
    </location>
</feature>
<dbReference type="Gene3D" id="2.40.420.20">
    <property type="match status" value="1"/>
</dbReference>
<dbReference type="Pfam" id="PF25876">
    <property type="entry name" value="HH_MFP_RND"/>
    <property type="match status" value="1"/>
</dbReference>
<dbReference type="PROSITE" id="PS51257">
    <property type="entry name" value="PROKAR_LIPOPROTEIN"/>
    <property type="match status" value="1"/>
</dbReference>
<dbReference type="Pfam" id="PF25967">
    <property type="entry name" value="RND-MFP_C"/>
    <property type="match status" value="1"/>
</dbReference>
<dbReference type="Pfam" id="PF25944">
    <property type="entry name" value="Beta-barrel_RND"/>
    <property type="match status" value="1"/>
</dbReference>
<dbReference type="InterPro" id="IPR058624">
    <property type="entry name" value="MdtA-like_HH"/>
</dbReference>
<keyword evidence="4" id="KW-0732">Signal</keyword>
<dbReference type="Gene3D" id="1.10.287.470">
    <property type="entry name" value="Helix hairpin bin"/>
    <property type="match status" value="1"/>
</dbReference>
<accession>A0A6N2Y3I3</accession>
<dbReference type="PANTHER" id="PTHR30158">
    <property type="entry name" value="ACRA/E-RELATED COMPONENT OF DRUG EFFLUX TRANSPORTER"/>
    <property type="match status" value="1"/>
</dbReference>
<dbReference type="NCBIfam" id="TIGR01730">
    <property type="entry name" value="RND_mfp"/>
    <property type="match status" value="1"/>
</dbReference>
<dbReference type="Pfam" id="PF25917">
    <property type="entry name" value="BSH_RND"/>
    <property type="match status" value="1"/>
</dbReference>
<dbReference type="InterPro" id="IPR058626">
    <property type="entry name" value="MdtA-like_b-barrel"/>
</dbReference>
<feature type="domain" description="Multidrug resistance protein MdtA-like barrel-sandwich hybrid" evidence="6">
    <location>
        <begin position="66"/>
        <end position="209"/>
    </location>
</feature>
<dbReference type="FunFam" id="2.40.420.20:FF:000001">
    <property type="entry name" value="Efflux RND transporter periplasmic adaptor subunit"/>
    <property type="match status" value="1"/>
</dbReference>
<sequence>MIKNSVAYSPLAMLCIFAMTTGLAGCDSKDSPSASKDIPPEVIVETVKATPLTLTQDLPARTVASRIAEIRPQVSGIVLSRDFTEGSDVKAGQPLYHIDPATFRASVDNARAAVNQAKAQSQLAQTTLSRYRALSGKDYISRQDLDQAQATAHQSRAAIDAASAALRSAEIDLAHSTVTSPLNGRIGLSSVTEGALVQNGQSSALATVQQLDPMYVDITQPGEAWLRLQSALANGQIKQENGKVPVHVLMQDGSPYPLSGTLAFSDVTVDQTTGAITLRAIIPNPNHQLLPGMFVRARLEEGIAPEALLVAQQAVTRTPRGDATTLVVDKQNRVQPRAITVTGTSGDRWQVTEGLQAGERVIVSGSQRAKPGEVVTPHERATRSGSSSQE</sequence>
<evidence type="ECO:0000256" key="3">
    <source>
        <dbReference type="SAM" id="MobiDB-lite"/>
    </source>
</evidence>
<reference evidence="9" key="1">
    <citation type="submission" date="2019-11" db="EMBL/GenBank/DDBJ databases">
        <authorList>
            <person name="Feng L."/>
        </authorList>
    </citation>
    <scope>NUCLEOTIDE SEQUENCE</scope>
    <source>
        <strain evidence="9">KOxytocaLFYP65</strain>
    </source>
</reference>
<dbReference type="Gene3D" id="2.40.50.100">
    <property type="match status" value="1"/>
</dbReference>
<feature type="region of interest" description="Disordered" evidence="3">
    <location>
        <begin position="364"/>
        <end position="390"/>
    </location>
</feature>
<dbReference type="EMBL" id="CACRTM010000007">
    <property type="protein sequence ID" value="VYT60108.1"/>
    <property type="molecule type" value="Genomic_DNA"/>
</dbReference>
<evidence type="ECO:0000259" key="7">
    <source>
        <dbReference type="Pfam" id="PF25944"/>
    </source>
</evidence>
<feature type="signal peptide" evidence="4">
    <location>
        <begin position="1"/>
        <end position="24"/>
    </location>
</feature>